<dbReference type="Proteomes" id="UP001147746">
    <property type="component" value="Unassembled WGS sequence"/>
</dbReference>
<dbReference type="EMBL" id="JAPZBO010000009">
    <property type="protein sequence ID" value="KAJ5302755.1"/>
    <property type="molecule type" value="Genomic_DNA"/>
</dbReference>
<accession>A0A9W9H3E7</accession>
<protein>
    <recommendedName>
        <fullName evidence="3">Cofilin</fullName>
    </recommendedName>
    <alternativeName>
        <fullName evidence="5">Actin-depolymerizing factor 1</fullName>
    </alternativeName>
</protein>
<evidence type="ECO:0000256" key="2">
    <source>
        <dbReference type="ARBA" id="ARBA00006844"/>
    </source>
</evidence>
<sequence>MASQGPISNDPIEVYHAVRNGSLKYAMYCYYPDSDNITVREIGLDDPEAGDEATWEVFLDLLKTDECRYIVYDFLYPGVQEWKEVTKRKLLYILWWGAPEGSHVRDKMNLSRHGKRYRDMFGHFDDELHSTFKEWITYPKVVKRLERGAM</sequence>
<evidence type="ECO:0000256" key="1">
    <source>
        <dbReference type="ARBA" id="ARBA00004109"/>
    </source>
</evidence>
<evidence type="ECO:0000313" key="7">
    <source>
        <dbReference type="Proteomes" id="UP001147746"/>
    </source>
</evidence>
<dbReference type="GO" id="GO:0030042">
    <property type="term" value="P:actin filament depolymerization"/>
    <property type="evidence" value="ECO:0007669"/>
    <property type="project" value="InterPro"/>
</dbReference>
<dbReference type="InterPro" id="IPR002108">
    <property type="entry name" value="ADF-H"/>
</dbReference>
<evidence type="ECO:0000256" key="5">
    <source>
        <dbReference type="ARBA" id="ARBA00032427"/>
    </source>
</evidence>
<evidence type="ECO:0000256" key="4">
    <source>
        <dbReference type="ARBA" id="ARBA00023203"/>
    </source>
</evidence>
<dbReference type="InterPro" id="IPR017904">
    <property type="entry name" value="ADF/Cofilin"/>
</dbReference>
<dbReference type="SMART" id="SM00102">
    <property type="entry name" value="ADF"/>
    <property type="match status" value="1"/>
</dbReference>
<gene>
    <name evidence="6" type="ORF">N7476_009554</name>
</gene>
<dbReference type="GO" id="GO:0016363">
    <property type="term" value="C:nuclear matrix"/>
    <property type="evidence" value="ECO:0007669"/>
    <property type="project" value="UniProtKB-SubCell"/>
</dbReference>
<dbReference type="PROSITE" id="PS51263">
    <property type="entry name" value="ADF_H"/>
    <property type="match status" value="1"/>
</dbReference>
<proteinExistence type="inferred from homology"/>
<keyword evidence="4" id="KW-0009">Actin-binding</keyword>
<dbReference type="SUPFAM" id="SSF55753">
    <property type="entry name" value="Actin depolymerizing proteins"/>
    <property type="match status" value="1"/>
</dbReference>
<reference evidence="6" key="2">
    <citation type="journal article" date="2023" name="IMA Fungus">
        <title>Comparative genomic study of the Penicillium genus elucidates a diverse pangenome and 15 lateral gene transfer events.</title>
        <authorList>
            <person name="Petersen C."/>
            <person name="Sorensen T."/>
            <person name="Nielsen M.R."/>
            <person name="Sondergaard T.E."/>
            <person name="Sorensen J.L."/>
            <person name="Fitzpatrick D.A."/>
            <person name="Frisvad J.C."/>
            <person name="Nielsen K.L."/>
        </authorList>
    </citation>
    <scope>NUCLEOTIDE SEQUENCE</scope>
    <source>
        <strain evidence="6">IBT 21472</strain>
    </source>
</reference>
<name>A0A9W9H3E7_9EURO</name>
<dbReference type="GO" id="GO:0003779">
    <property type="term" value="F:actin binding"/>
    <property type="evidence" value="ECO:0007669"/>
    <property type="project" value="UniProtKB-KW"/>
</dbReference>
<dbReference type="Gene3D" id="3.40.20.10">
    <property type="entry name" value="Severin"/>
    <property type="match status" value="1"/>
</dbReference>
<dbReference type="AlphaFoldDB" id="A0A9W9H3E7"/>
<evidence type="ECO:0000313" key="6">
    <source>
        <dbReference type="EMBL" id="KAJ5302755.1"/>
    </source>
</evidence>
<comment type="similarity">
    <text evidence="2">Belongs to the actin-binding proteins ADF family.</text>
</comment>
<dbReference type="OrthoDB" id="10249245at2759"/>
<reference evidence="6" key="1">
    <citation type="submission" date="2022-12" db="EMBL/GenBank/DDBJ databases">
        <authorList>
            <person name="Petersen C."/>
        </authorList>
    </citation>
    <scope>NUCLEOTIDE SEQUENCE</scope>
    <source>
        <strain evidence="6">IBT 21472</strain>
    </source>
</reference>
<evidence type="ECO:0000256" key="3">
    <source>
        <dbReference type="ARBA" id="ARBA00015630"/>
    </source>
</evidence>
<comment type="subcellular location">
    <subcellularLocation>
        <location evidence="1">Nucleus matrix</location>
    </subcellularLocation>
</comment>
<dbReference type="GO" id="GO:0015629">
    <property type="term" value="C:actin cytoskeleton"/>
    <property type="evidence" value="ECO:0007669"/>
    <property type="project" value="InterPro"/>
</dbReference>
<comment type="caution">
    <text evidence="6">The sequence shown here is derived from an EMBL/GenBank/DDBJ whole genome shotgun (WGS) entry which is preliminary data.</text>
</comment>
<organism evidence="6 7">
    <name type="scientific">Penicillium atrosanguineum</name>
    <dbReference type="NCBI Taxonomy" id="1132637"/>
    <lineage>
        <taxon>Eukaryota</taxon>
        <taxon>Fungi</taxon>
        <taxon>Dikarya</taxon>
        <taxon>Ascomycota</taxon>
        <taxon>Pezizomycotina</taxon>
        <taxon>Eurotiomycetes</taxon>
        <taxon>Eurotiomycetidae</taxon>
        <taxon>Eurotiales</taxon>
        <taxon>Aspergillaceae</taxon>
        <taxon>Penicillium</taxon>
    </lineage>
</organism>
<dbReference type="Pfam" id="PF00241">
    <property type="entry name" value="Cofilin_ADF"/>
    <property type="match status" value="1"/>
</dbReference>
<dbReference type="PANTHER" id="PTHR11913">
    <property type="entry name" value="COFILIN-RELATED"/>
    <property type="match status" value="1"/>
</dbReference>
<dbReference type="InterPro" id="IPR029006">
    <property type="entry name" value="ADF-H/Gelsolin-like_dom_sf"/>
</dbReference>
<keyword evidence="7" id="KW-1185">Reference proteome</keyword>